<dbReference type="AlphaFoldDB" id="A0A6J4NZI8"/>
<sequence>MSKTATQTTASADTGTNLQRDIELIEYEEKVQNADAAARSAKVKALKEGQGAKAKLDLATKEAKLKYATAFPAAEQQRADLDADVTVLRTSIEQRLDDAQRKYVKGVVADAWKARAAFRTAQKALPAAQKALTDAQKEYDEFKSLGDRVAKEVANVKALVTAAGRAAEDNPASAYQKLEEADAALKRLTKASPDVPWLTADEFKTQLDDKAIKVAGAAQAVSDATVALGQAERTDKVAALTTSTWVGWWDEDFDRGDDWIEPPKQSISGTGADTGGGRETDRGETTKSQTLKDKVLDAASTTK</sequence>
<reference evidence="2" key="1">
    <citation type="submission" date="2020-02" db="EMBL/GenBank/DDBJ databases">
        <authorList>
            <person name="Meier V. D."/>
        </authorList>
    </citation>
    <scope>NUCLEOTIDE SEQUENCE</scope>
    <source>
        <strain evidence="2">AVDCRST_MAG64</strain>
    </source>
</reference>
<name>A0A6J4NZI8_9BACT</name>
<gene>
    <name evidence="2" type="ORF">AVDCRST_MAG64-1478</name>
</gene>
<protein>
    <submittedName>
        <fullName evidence="2">Uncharacterized protein</fullName>
    </submittedName>
</protein>
<dbReference type="EMBL" id="CADCUQ010000336">
    <property type="protein sequence ID" value="CAA9396814.1"/>
    <property type="molecule type" value="Genomic_DNA"/>
</dbReference>
<evidence type="ECO:0000313" key="2">
    <source>
        <dbReference type="EMBL" id="CAA9396814.1"/>
    </source>
</evidence>
<accession>A0A6J4NZI8</accession>
<feature type="compositionally biased region" description="Basic and acidic residues" evidence="1">
    <location>
        <begin position="276"/>
        <end position="296"/>
    </location>
</feature>
<feature type="region of interest" description="Disordered" evidence="1">
    <location>
        <begin position="252"/>
        <end position="303"/>
    </location>
</feature>
<evidence type="ECO:0000256" key="1">
    <source>
        <dbReference type="SAM" id="MobiDB-lite"/>
    </source>
</evidence>
<organism evidence="2">
    <name type="scientific">uncultured Phycisphaerae bacterium</name>
    <dbReference type="NCBI Taxonomy" id="904963"/>
    <lineage>
        <taxon>Bacteria</taxon>
        <taxon>Pseudomonadati</taxon>
        <taxon>Planctomycetota</taxon>
        <taxon>Phycisphaerae</taxon>
        <taxon>environmental samples</taxon>
    </lineage>
</organism>
<proteinExistence type="predicted"/>